<evidence type="ECO:0000313" key="1">
    <source>
        <dbReference type="EMBL" id="MBB6513655.1"/>
    </source>
</evidence>
<keyword evidence="2" id="KW-1185">Reference proteome</keyword>
<evidence type="ECO:0000313" key="2">
    <source>
        <dbReference type="Proteomes" id="UP000572212"/>
    </source>
</evidence>
<dbReference type="Proteomes" id="UP000572212">
    <property type="component" value="Unassembled WGS sequence"/>
</dbReference>
<accession>A0A841RR17</accession>
<comment type="caution">
    <text evidence="1">The sequence shown here is derived from an EMBL/GenBank/DDBJ whole genome shotgun (WGS) entry which is preliminary data.</text>
</comment>
<gene>
    <name evidence="1" type="ORF">GGQ92_002469</name>
</gene>
<proteinExistence type="predicted"/>
<reference evidence="1 2" key="1">
    <citation type="submission" date="2020-08" db="EMBL/GenBank/DDBJ databases">
        <title>Genomic Encyclopedia of Type Strains, Phase IV (KMG-IV): sequencing the most valuable type-strain genomes for metagenomic binning, comparative biology and taxonomic classification.</title>
        <authorList>
            <person name="Goeker M."/>
        </authorList>
    </citation>
    <scope>NUCLEOTIDE SEQUENCE [LARGE SCALE GENOMIC DNA]</scope>
    <source>
        <strain evidence="1 2">DSM 11805</strain>
    </source>
</reference>
<protein>
    <recommendedName>
        <fullName evidence="3">YtzH-like protein</fullName>
    </recommendedName>
</protein>
<dbReference type="AlphaFoldDB" id="A0A841RR17"/>
<dbReference type="InterPro" id="IPR025547">
    <property type="entry name" value="YtzH"/>
</dbReference>
<name>A0A841RR17_9BACI</name>
<evidence type="ECO:0008006" key="3">
    <source>
        <dbReference type="Google" id="ProtNLM"/>
    </source>
</evidence>
<sequence length="101" mass="11407">MSLTTKDQLGLLYDLISLHAEECSGSTEECEQISRLITVIKNHPSFNQSALAAHTQAMDRYAKDGMSSTDIDMHIHTYQNDLEKWAMSIKDSTPQFVDEVE</sequence>
<dbReference type="EMBL" id="JACHON010000015">
    <property type="protein sequence ID" value="MBB6513655.1"/>
    <property type="molecule type" value="Genomic_DNA"/>
</dbReference>
<dbReference type="RefSeq" id="WP_184249231.1">
    <property type="nucleotide sequence ID" value="NZ_BAAACU010000013.1"/>
</dbReference>
<dbReference type="Pfam" id="PF14165">
    <property type="entry name" value="YtzH"/>
    <property type="match status" value="1"/>
</dbReference>
<organism evidence="1 2">
    <name type="scientific">Gracilibacillus halotolerans</name>
    <dbReference type="NCBI Taxonomy" id="74386"/>
    <lineage>
        <taxon>Bacteria</taxon>
        <taxon>Bacillati</taxon>
        <taxon>Bacillota</taxon>
        <taxon>Bacilli</taxon>
        <taxon>Bacillales</taxon>
        <taxon>Bacillaceae</taxon>
        <taxon>Gracilibacillus</taxon>
    </lineage>
</organism>